<dbReference type="InterPro" id="IPR003593">
    <property type="entry name" value="AAA+_ATPase"/>
</dbReference>
<dbReference type="Gene3D" id="1.10.8.60">
    <property type="match status" value="1"/>
</dbReference>
<dbReference type="GO" id="GO:0005778">
    <property type="term" value="C:peroxisomal membrane"/>
    <property type="evidence" value="ECO:0007669"/>
    <property type="project" value="TreeGrafter"/>
</dbReference>
<dbReference type="GeneID" id="9685742"/>
<dbReference type="OMA" id="MVIRAAI"/>
<dbReference type="GO" id="GO:0016887">
    <property type="term" value="F:ATP hydrolysis activity"/>
    <property type="evidence" value="ECO:0007669"/>
    <property type="project" value="InterPro"/>
</dbReference>
<dbReference type="RefSeq" id="XP_003060596.1">
    <property type="nucleotide sequence ID" value="XM_003060550.1"/>
</dbReference>
<dbReference type="InterPro" id="IPR003960">
    <property type="entry name" value="ATPase_AAA_CS"/>
</dbReference>
<feature type="non-terminal residue" evidence="6">
    <location>
        <position position="218"/>
    </location>
</feature>
<sequence>VGGLARAKAALEEALSFPTRHARVFGAAPLRLRTGVLLYGPPGCGKTLLARAAIASAGLRVVVVKGPELLNKYIGQSEAGVRATFRRAAAAAPCALFFDEFDAIAPRRGHDSTGVTDRVVNQLLTELDGVEALVGVTVIGATSRPDLVDPALLRPGRLDRLVRVPFPDREERRAILAAVARDLAVTETGGGGGGVGESKGFTGADLRALVSDASMHAV</sequence>
<dbReference type="OrthoDB" id="498033at2759"/>
<proteinExistence type="inferred from homology"/>
<evidence type="ECO:0000259" key="5">
    <source>
        <dbReference type="SMART" id="SM00382"/>
    </source>
</evidence>
<keyword evidence="3 4" id="KW-0067">ATP-binding</keyword>
<reference evidence="6 7" key="1">
    <citation type="journal article" date="2009" name="Science">
        <title>Green evolution and dynamic adaptations revealed by genomes of the marine picoeukaryotes Micromonas.</title>
        <authorList>
            <person name="Worden A.Z."/>
            <person name="Lee J.H."/>
            <person name="Mock T."/>
            <person name="Rouze P."/>
            <person name="Simmons M.P."/>
            <person name="Aerts A.L."/>
            <person name="Allen A.E."/>
            <person name="Cuvelier M.L."/>
            <person name="Derelle E."/>
            <person name="Everett M.V."/>
            <person name="Foulon E."/>
            <person name="Grimwood J."/>
            <person name="Gundlach H."/>
            <person name="Henrissat B."/>
            <person name="Napoli C."/>
            <person name="McDonald S.M."/>
            <person name="Parker M.S."/>
            <person name="Rombauts S."/>
            <person name="Salamov A."/>
            <person name="Von Dassow P."/>
            <person name="Badger J.H."/>
            <person name="Coutinho P.M."/>
            <person name="Demir E."/>
            <person name="Dubchak I."/>
            <person name="Gentemann C."/>
            <person name="Eikrem W."/>
            <person name="Gready J.E."/>
            <person name="John U."/>
            <person name="Lanier W."/>
            <person name="Lindquist E.A."/>
            <person name="Lucas S."/>
            <person name="Mayer K.F."/>
            <person name="Moreau H."/>
            <person name="Not F."/>
            <person name="Otillar R."/>
            <person name="Panaud O."/>
            <person name="Pangilinan J."/>
            <person name="Paulsen I."/>
            <person name="Piegu B."/>
            <person name="Poliakov A."/>
            <person name="Robbens S."/>
            <person name="Schmutz J."/>
            <person name="Toulza E."/>
            <person name="Wyss T."/>
            <person name="Zelensky A."/>
            <person name="Zhou K."/>
            <person name="Armbrust E.V."/>
            <person name="Bhattacharya D."/>
            <person name="Goodenough U.W."/>
            <person name="Van de Peer Y."/>
            <person name="Grigoriev I.V."/>
        </authorList>
    </citation>
    <scope>NUCLEOTIDE SEQUENCE [LARGE SCALE GENOMIC DNA]</scope>
    <source>
        <strain evidence="6 7">CCMP1545</strain>
    </source>
</reference>
<comment type="similarity">
    <text evidence="1 4">Belongs to the AAA ATPase family.</text>
</comment>
<gene>
    <name evidence="6" type="ORF">MICPUCDRAFT_5979</name>
</gene>
<evidence type="ECO:0000256" key="1">
    <source>
        <dbReference type="ARBA" id="ARBA00006914"/>
    </source>
</evidence>
<dbReference type="FunFam" id="3.40.50.300:FF:000149">
    <property type="entry name" value="Nuclear valosin-containing protein-like"/>
    <property type="match status" value="1"/>
</dbReference>
<evidence type="ECO:0000256" key="4">
    <source>
        <dbReference type="RuleBase" id="RU003651"/>
    </source>
</evidence>
<evidence type="ECO:0000256" key="2">
    <source>
        <dbReference type="ARBA" id="ARBA00022741"/>
    </source>
</evidence>
<dbReference type="KEGG" id="mpp:MICPUCDRAFT_5979"/>
<dbReference type="STRING" id="564608.C1MYN0"/>
<dbReference type="AlphaFoldDB" id="C1MYN0"/>
<dbReference type="eggNOG" id="KOG0735">
    <property type="taxonomic scope" value="Eukaryota"/>
</dbReference>
<dbReference type="SMART" id="SM00382">
    <property type="entry name" value="AAA"/>
    <property type="match status" value="1"/>
</dbReference>
<dbReference type="InterPro" id="IPR003959">
    <property type="entry name" value="ATPase_AAA_core"/>
</dbReference>
<name>C1MYN0_MICPC</name>
<evidence type="ECO:0000313" key="7">
    <source>
        <dbReference type="Proteomes" id="UP000001876"/>
    </source>
</evidence>
<organism evidence="7">
    <name type="scientific">Micromonas pusilla (strain CCMP1545)</name>
    <name type="common">Picoplanktonic green alga</name>
    <dbReference type="NCBI Taxonomy" id="564608"/>
    <lineage>
        <taxon>Eukaryota</taxon>
        <taxon>Viridiplantae</taxon>
        <taxon>Chlorophyta</taxon>
        <taxon>Mamiellophyceae</taxon>
        <taxon>Mamiellales</taxon>
        <taxon>Mamiellaceae</taxon>
        <taxon>Micromonas</taxon>
    </lineage>
</organism>
<dbReference type="SUPFAM" id="SSF52540">
    <property type="entry name" value="P-loop containing nucleoside triphosphate hydrolases"/>
    <property type="match status" value="1"/>
</dbReference>
<dbReference type="PANTHER" id="PTHR23077:SF12">
    <property type="entry name" value="PEROXISOMAL ATPASE PEX1"/>
    <property type="match status" value="1"/>
</dbReference>
<dbReference type="Gene3D" id="3.40.50.300">
    <property type="entry name" value="P-loop containing nucleotide triphosphate hydrolases"/>
    <property type="match status" value="1"/>
</dbReference>
<dbReference type="Proteomes" id="UP000001876">
    <property type="component" value="Unassembled WGS sequence"/>
</dbReference>
<accession>C1MYN0</accession>
<dbReference type="InterPro" id="IPR027417">
    <property type="entry name" value="P-loop_NTPase"/>
</dbReference>
<dbReference type="EMBL" id="GG663742">
    <property type="protein sequence ID" value="EEH55365.1"/>
    <property type="molecule type" value="Genomic_DNA"/>
</dbReference>
<dbReference type="GO" id="GO:0016558">
    <property type="term" value="P:protein import into peroxisome matrix"/>
    <property type="evidence" value="ECO:0007669"/>
    <property type="project" value="TreeGrafter"/>
</dbReference>
<dbReference type="GO" id="GO:0005829">
    <property type="term" value="C:cytosol"/>
    <property type="evidence" value="ECO:0007669"/>
    <property type="project" value="TreeGrafter"/>
</dbReference>
<dbReference type="PANTHER" id="PTHR23077">
    <property type="entry name" value="AAA-FAMILY ATPASE"/>
    <property type="match status" value="1"/>
</dbReference>
<dbReference type="Pfam" id="PF00004">
    <property type="entry name" value="AAA"/>
    <property type="match status" value="1"/>
</dbReference>
<dbReference type="GO" id="GO:0005524">
    <property type="term" value="F:ATP binding"/>
    <property type="evidence" value="ECO:0007669"/>
    <property type="project" value="UniProtKB-KW"/>
</dbReference>
<feature type="domain" description="AAA+ ATPase" evidence="5">
    <location>
        <begin position="32"/>
        <end position="168"/>
    </location>
</feature>
<feature type="non-terminal residue" evidence="6">
    <location>
        <position position="1"/>
    </location>
</feature>
<dbReference type="PROSITE" id="PS00674">
    <property type="entry name" value="AAA"/>
    <property type="match status" value="1"/>
</dbReference>
<keyword evidence="2 4" id="KW-0547">Nucleotide-binding</keyword>
<keyword evidence="7" id="KW-1185">Reference proteome</keyword>
<dbReference type="InterPro" id="IPR050168">
    <property type="entry name" value="AAA_ATPase_domain"/>
</dbReference>
<evidence type="ECO:0000256" key="3">
    <source>
        <dbReference type="ARBA" id="ARBA00022840"/>
    </source>
</evidence>
<evidence type="ECO:0000313" key="6">
    <source>
        <dbReference type="EMBL" id="EEH55365.1"/>
    </source>
</evidence>
<protein>
    <submittedName>
        <fullName evidence="6">Predicted protein</fullName>
    </submittedName>
</protein>